<keyword evidence="4" id="KW-1185">Reference proteome</keyword>
<reference evidence="3 4" key="1">
    <citation type="submission" date="2018-01" db="EMBL/GenBank/DDBJ databases">
        <title>Draft genome sequence of Sphaerisporangium sp. 7K107.</title>
        <authorList>
            <person name="Sahin N."/>
            <person name="Saygin H."/>
            <person name="Ay H."/>
        </authorList>
    </citation>
    <scope>NUCLEOTIDE SEQUENCE [LARGE SCALE GENOMIC DNA]</scope>
    <source>
        <strain evidence="3 4">7K107</strain>
    </source>
</reference>
<evidence type="ECO:0000256" key="2">
    <source>
        <dbReference type="SAM" id="SignalP"/>
    </source>
</evidence>
<dbReference type="Proteomes" id="UP000248544">
    <property type="component" value="Unassembled WGS sequence"/>
</dbReference>
<name>A0A2W2GT11_9ACTN</name>
<dbReference type="AlphaFoldDB" id="A0A2W2GT11"/>
<feature type="chain" id="PRO_5038967761" evidence="2">
    <location>
        <begin position="18"/>
        <end position="145"/>
    </location>
</feature>
<comment type="caution">
    <text evidence="3">The sequence shown here is derived from an EMBL/GenBank/DDBJ whole genome shotgun (WGS) entry which is preliminary data.</text>
</comment>
<feature type="region of interest" description="Disordered" evidence="1">
    <location>
        <begin position="123"/>
        <end position="145"/>
    </location>
</feature>
<feature type="signal peptide" evidence="2">
    <location>
        <begin position="1"/>
        <end position="17"/>
    </location>
</feature>
<evidence type="ECO:0000313" key="4">
    <source>
        <dbReference type="Proteomes" id="UP000248544"/>
    </source>
</evidence>
<evidence type="ECO:0000256" key="1">
    <source>
        <dbReference type="SAM" id="MobiDB-lite"/>
    </source>
</evidence>
<gene>
    <name evidence="3" type="ORF">C1I98_15270</name>
</gene>
<proteinExistence type="predicted"/>
<dbReference type="EMBL" id="POUA01000103">
    <property type="protein sequence ID" value="PZG45709.1"/>
    <property type="molecule type" value="Genomic_DNA"/>
</dbReference>
<keyword evidence="2" id="KW-0732">Signal</keyword>
<dbReference type="RefSeq" id="WP_111168133.1">
    <property type="nucleotide sequence ID" value="NZ_POUA01000103.1"/>
</dbReference>
<protein>
    <submittedName>
        <fullName evidence="3">Uncharacterized protein</fullName>
    </submittedName>
</protein>
<sequence length="145" mass="15128">MLVLAVLAAAVTLSATATPVPKVRQPTAAEAGTTLKRHILRLLDEVSGHDVRITDPGGEDIPCGAGKAKRAFAATASGGIWERDARTLNVQMVAAVNEFADYDVTDSEGPDFGMASDGTKTSLHLNSSNEGRYSVRGQTSCLSPS</sequence>
<evidence type="ECO:0000313" key="3">
    <source>
        <dbReference type="EMBL" id="PZG45709.1"/>
    </source>
</evidence>
<organism evidence="3 4">
    <name type="scientific">Spongiactinospora gelatinilytica</name>
    <dbReference type="NCBI Taxonomy" id="2666298"/>
    <lineage>
        <taxon>Bacteria</taxon>
        <taxon>Bacillati</taxon>
        <taxon>Actinomycetota</taxon>
        <taxon>Actinomycetes</taxon>
        <taxon>Streptosporangiales</taxon>
        <taxon>Streptosporangiaceae</taxon>
        <taxon>Spongiactinospora</taxon>
    </lineage>
</organism>
<accession>A0A2W2GT11</accession>